<proteinExistence type="predicted"/>
<organism evidence="2 3">
    <name type="scientific">Staphylococcus hominis</name>
    <dbReference type="NCBI Taxonomy" id="1290"/>
    <lineage>
        <taxon>Bacteria</taxon>
        <taxon>Bacillati</taxon>
        <taxon>Bacillota</taxon>
        <taxon>Bacilli</taxon>
        <taxon>Bacillales</taxon>
        <taxon>Staphylococcaceae</taxon>
        <taxon>Staphylococcus</taxon>
    </lineage>
</organism>
<accession>A0A974QMW2</accession>
<dbReference type="InterPro" id="IPR010813">
    <property type="entry name" value="DUF1413"/>
</dbReference>
<protein>
    <recommendedName>
        <fullName evidence="4">DUF1413 domain-containing protein</fullName>
    </recommendedName>
</protein>
<gene>
    <name evidence="2" type="ORF">BUZ51_09450</name>
</gene>
<dbReference type="RefSeq" id="WP_107514141.1">
    <property type="nucleotide sequence ID" value="NZ_PZHX01000020.1"/>
</dbReference>
<evidence type="ECO:0000313" key="2">
    <source>
        <dbReference type="EMBL" id="PTK29833.1"/>
    </source>
</evidence>
<dbReference type="EMBL" id="PZHX01000020">
    <property type="protein sequence ID" value="PTK29833.1"/>
    <property type="molecule type" value="Genomic_DNA"/>
</dbReference>
<dbReference type="Proteomes" id="UP000241540">
    <property type="component" value="Unassembled WGS sequence"/>
</dbReference>
<feature type="region of interest" description="Disordered" evidence="1">
    <location>
        <begin position="78"/>
        <end position="97"/>
    </location>
</feature>
<dbReference type="NCBIfam" id="NF047346">
    <property type="entry name" value="SCCmet_ssDNA"/>
    <property type="match status" value="1"/>
</dbReference>
<dbReference type="Pfam" id="PF07205">
    <property type="entry name" value="DUF1413"/>
    <property type="match status" value="1"/>
</dbReference>
<comment type="caution">
    <text evidence="2">The sequence shown here is derived from an EMBL/GenBank/DDBJ whole genome shotgun (WGS) entry which is preliminary data.</text>
</comment>
<reference evidence="2 3" key="1">
    <citation type="journal article" date="2016" name="Front. Microbiol.">
        <title>Comprehensive Phylogenetic Analysis of Bovine Non-aureus Staphylococci Species Based on Whole-Genome Sequencing.</title>
        <authorList>
            <person name="Naushad S."/>
            <person name="Barkema H.W."/>
            <person name="Luby C."/>
            <person name="Condas L.A."/>
            <person name="Nobrega D.B."/>
            <person name="Carson D.A."/>
            <person name="De Buck J."/>
        </authorList>
    </citation>
    <scope>NUCLEOTIDE SEQUENCE [LARGE SCALE GENOMIC DNA]</scope>
    <source>
        <strain evidence="2 3">SNUC 5336</strain>
    </source>
</reference>
<sequence>MSKKSFHFLLLKRKVLGIAFNLKTGAVFTFNDLNLASNVICPTTVQQEVGRWFAYFVKHTPNVPFIVIGKDTHGHLSYLKTGPNPHHNSNPSKGGVR</sequence>
<feature type="compositionally biased region" description="Polar residues" evidence="1">
    <location>
        <begin position="86"/>
        <end position="97"/>
    </location>
</feature>
<dbReference type="AlphaFoldDB" id="A0A974QMW2"/>
<evidence type="ECO:0008006" key="4">
    <source>
        <dbReference type="Google" id="ProtNLM"/>
    </source>
</evidence>
<evidence type="ECO:0000256" key="1">
    <source>
        <dbReference type="SAM" id="MobiDB-lite"/>
    </source>
</evidence>
<name>A0A974QMW2_STAHO</name>
<evidence type="ECO:0000313" key="3">
    <source>
        <dbReference type="Proteomes" id="UP000241540"/>
    </source>
</evidence>